<name>A0A0N0UXB8_9BACI</name>
<dbReference type="GO" id="GO:0043571">
    <property type="term" value="P:maintenance of CRISPR repeat elements"/>
    <property type="evidence" value="ECO:0007669"/>
    <property type="project" value="InterPro"/>
</dbReference>
<dbReference type="InterPro" id="IPR021124">
    <property type="entry name" value="CRISPR-assoc_prot_Cas5"/>
</dbReference>
<dbReference type="EMBL" id="LGCI01000005">
    <property type="protein sequence ID" value="KOY83411.1"/>
    <property type="molecule type" value="Genomic_DNA"/>
</dbReference>
<proteinExistence type="predicted"/>
<dbReference type="RefSeq" id="WP_053994654.1">
    <property type="nucleotide sequence ID" value="NZ_CP065643.1"/>
</dbReference>
<dbReference type="Proteomes" id="UP000037977">
    <property type="component" value="Unassembled WGS sequence"/>
</dbReference>
<dbReference type="InterPro" id="IPR013422">
    <property type="entry name" value="CRISPR-assoc_prot_Cas5_N"/>
</dbReference>
<reference evidence="2 3" key="1">
    <citation type="submission" date="2015-07" db="EMBL/GenBank/DDBJ databases">
        <title>Genome sequencing project for genomic taxonomy and phylogenomics of Bacillus-like bacteria.</title>
        <authorList>
            <person name="Liu B."/>
            <person name="Wang J."/>
            <person name="Zhu Y."/>
            <person name="Liu G."/>
            <person name="Chen Q."/>
            <person name="Chen Z."/>
            <person name="Che J."/>
            <person name="Ge C."/>
            <person name="Shi H."/>
            <person name="Pan Z."/>
            <person name="Liu X."/>
        </authorList>
    </citation>
    <scope>NUCLEOTIDE SEQUENCE [LARGE SCALE GENOMIC DNA]</scope>
    <source>
        <strain evidence="2 3">DSM 54</strain>
    </source>
</reference>
<sequence>MKGIRIEAYQNLVNYKKPTSFQIKESYPLPPYSTVIGMVHAACGFTSYVPMQVSIQGKYHSKVNDLWTRYEFACSSYEQGRHQLKVKLSDGKAHGITRGVSTTELLVDVELVLHIVPEDEQYIPIIVEALKSPAEYLSLGRREDLLQVNVVKEVEIAIERTKRHKTVPYDIFIPHTMVEERDIYKKNGTSYRLNKTYELIEIAKGKQIRQWEKVNVFHVPATPTNAMYGRKELEFDEDGFTIFLA</sequence>
<comment type="caution">
    <text evidence="2">The sequence shown here is derived from an EMBL/GenBank/DDBJ whole genome shotgun (WGS) entry which is preliminary data.</text>
</comment>
<dbReference type="NCBIfam" id="TIGR01895">
    <property type="entry name" value="cas_Cas5t"/>
    <property type="match status" value="1"/>
</dbReference>
<dbReference type="InterPro" id="IPR013337">
    <property type="entry name" value="CRISPR-assoc_prot_Cas5_Tneap"/>
</dbReference>
<organism evidence="2 3">
    <name type="scientific">Lysinibacillus macroides</name>
    <dbReference type="NCBI Taxonomy" id="33935"/>
    <lineage>
        <taxon>Bacteria</taxon>
        <taxon>Bacillati</taxon>
        <taxon>Bacillota</taxon>
        <taxon>Bacilli</taxon>
        <taxon>Bacillales</taxon>
        <taxon>Bacillaceae</taxon>
        <taxon>Lysinibacillus</taxon>
    </lineage>
</organism>
<dbReference type="OrthoDB" id="9782505at2"/>
<dbReference type="STRING" id="33935.ADM90_09115"/>
<dbReference type="Gene3D" id="3.30.70.2660">
    <property type="match status" value="1"/>
</dbReference>
<keyword evidence="3" id="KW-1185">Reference proteome</keyword>
<evidence type="ECO:0000313" key="3">
    <source>
        <dbReference type="Proteomes" id="UP000037977"/>
    </source>
</evidence>
<dbReference type="AlphaFoldDB" id="A0A0N0UXB8"/>
<accession>A0A0N0UXB8</accession>
<evidence type="ECO:0000313" key="2">
    <source>
        <dbReference type="EMBL" id="KOY83411.1"/>
    </source>
</evidence>
<dbReference type="NCBIfam" id="TIGR02593">
    <property type="entry name" value="CRISPR_cas5"/>
    <property type="match status" value="1"/>
</dbReference>
<dbReference type="Pfam" id="PF09704">
    <property type="entry name" value="Cas_Cas5d"/>
    <property type="match status" value="1"/>
</dbReference>
<dbReference type="PATRIC" id="fig|33935.3.peg.1309"/>
<dbReference type="GO" id="GO:0051607">
    <property type="term" value="P:defense response to virus"/>
    <property type="evidence" value="ECO:0007669"/>
    <property type="project" value="UniProtKB-KW"/>
</dbReference>
<protein>
    <submittedName>
        <fullName evidence="2">CRISPR-associated protein Cas5</fullName>
    </submittedName>
</protein>
<gene>
    <name evidence="2" type="ORF">ADM90_09115</name>
</gene>
<evidence type="ECO:0000256" key="1">
    <source>
        <dbReference type="ARBA" id="ARBA00023118"/>
    </source>
</evidence>
<keyword evidence="1" id="KW-0051">Antiviral defense</keyword>